<keyword evidence="2" id="KW-0472">Membrane</keyword>
<name>A0AAD5LKY2_PYTIN</name>
<evidence type="ECO:0000256" key="2">
    <source>
        <dbReference type="SAM" id="Phobius"/>
    </source>
</evidence>
<gene>
    <name evidence="3" type="ORF">P43SY_008673</name>
</gene>
<evidence type="ECO:0000313" key="4">
    <source>
        <dbReference type="Proteomes" id="UP001209570"/>
    </source>
</evidence>
<organism evidence="3 4">
    <name type="scientific">Pythium insidiosum</name>
    <name type="common">Pythiosis disease agent</name>
    <dbReference type="NCBI Taxonomy" id="114742"/>
    <lineage>
        <taxon>Eukaryota</taxon>
        <taxon>Sar</taxon>
        <taxon>Stramenopiles</taxon>
        <taxon>Oomycota</taxon>
        <taxon>Peronosporomycetes</taxon>
        <taxon>Pythiales</taxon>
        <taxon>Pythiaceae</taxon>
        <taxon>Pythium</taxon>
    </lineage>
</organism>
<keyword evidence="4" id="KW-1185">Reference proteome</keyword>
<keyword evidence="2" id="KW-1133">Transmembrane helix</keyword>
<dbReference type="SUPFAM" id="SSF52058">
    <property type="entry name" value="L domain-like"/>
    <property type="match status" value="1"/>
</dbReference>
<evidence type="ECO:0000256" key="1">
    <source>
        <dbReference type="SAM" id="MobiDB-lite"/>
    </source>
</evidence>
<sequence length="1698" mass="187642">MQDSLGNENSASAKKALAKVQKMLALVQLKRHALALRDYREVLDECLKPEASVAMKVLAFRMAARVPTCTTHEVWATLLDASVTELASSQNAAVLVHSIPLFEHFPMPLVLSFLAASEREPMNKLRAVLQHEQSDVRCVAIATFARVTLDAADAIATQDALFAFPFESHEARIVCQHDVWTIAVDVWKIVFQALQVDSAMPEVAGAAFVAMRTLFAKTSRMAPFDVLHPEPRVTQAAANDLAAAMYKEAAPRIRLLVASAQRLPTRFQVDAAWWLAMLLSMMMDRTGATCPSVSVPYLEIDVMKSAHAGGHGVGGLDDDDDDDESRPTTERVRMDQLTADIVTSWMQRLLGGRVALAPAASLCRALFIALSHPLQEFTRLQVARRLVEQLIAQCFFQKAVDTRVEMAHLLLRAFAWTTSSDCVALFGRVTEAVHLMERDSDRRELRQQLLDTICTRVFIQRDLLLLESIAAMPVFRQSPPPTTRLSPRVGSSDLFAALVHALVAPSDDTAAPAQRQVAQLVVLKAFQPLLLAKGAATAPHDSLPLDLLSYISLLTHHYHTLVRRPDVAVPESLAFFEQDVQRAWPQISFCAVRIQLLWVAIQLHINRQLLPVSRLMELLRSEVNESYAILSDEERALKSQQKGGTTAGSLDDGRLGAGVDCDASSFGSSEWQEAQETSTVMVMMECLQSMAQLDPQLVPQLQEFQAAIRASIAAATSTTASSALSLILDEPLAPTKDAASSASWPRSLFAFRRFHPSSIFVPRSSGADAVTRDDEPPVRSREFTITGSADPIALRVSYRQPIAGHDDVIAVCVTACNTTNMALSDFEIQIRSQGPVRCIDPSNDCKIGLFSAGASSASTLAPFGTLKGEKRFLLQRFASATFFFHVAFQEVESSGAGEDGAQALSTRLAASNPFVVRADALMRVPAPQLATASFFQSAWQRAEDGVVFPIELPHDSKSKLSPAQRALQCVDTYRLAVVRELLVDLPVYAHLIAVLWDLQCALDQAEHPATDRYVLGLWPFRLFWGIVVLIHVVCTTFPALIGWLYRYIPVHAPRIVNNAELYSVSVNRKYYKLVAACYFAVATVHLLCLANILQLSLRNRMLLLEAPERRSPILRLKRKTKAAAGEKVEAKAGGKPEATASSVSTKANRKASIYTSGVLRMVNSSTLSVLDVTHPYYDVVHISREMVQTGLLTYQIYKASYLVAVPWMNNTLVVLLVVNCWSFPVIHNMFHSHLYLTRLIGIGINVALDMAMYMVIPIALFTPYYENYDIIAGSYASNDFWYTDRWLMRVLTEWKMLFVTSLADGVSKILIALSISFALLEIPKLVTPQHQSHAPSKSEIKATIVAPAGSAPGKKQLWTAETAAKSKSRFMRLSLSLLAVWGTIIGAVHIHAASHGTNTQCVSQVRPWLSRRAACSLLEIDCKVNARSGSGDEFEMALSKVDEPWLSYLVIRHCPYVEVTPAMKGLRNLQGFKIYNSTLARWDSDASLTQREHPYALFVFLAEVNMTALPPGLYDVDYPQLLLDIEICKSNMSTLPPEIAQSWPRGLFLLLEGIEFNAFPDVLSKIQPTSLSLVRSSIQTVPAELFENPLLRWLKISGNALSSLPSTVQLVPPLRFFFLQSTQISSFPAWMNLDVIFEAQAGDTPLCDQLLSPSSNATLTASDTARMSRLRRIVTCTKPASRDALFHFPIERELINNP</sequence>
<feature type="transmembrane region" description="Helical" evidence="2">
    <location>
        <begin position="1239"/>
        <end position="1260"/>
    </location>
</feature>
<feature type="transmembrane region" description="Helical" evidence="2">
    <location>
        <begin position="1296"/>
        <end position="1320"/>
    </location>
</feature>
<keyword evidence="2" id="KW-0812">Transmembrane</keyword>
<proteinExistence type="predicted"/>
<feature type="region of interest" description="Disordered" evidence="1">
    <location>
        <begin position="311"/>
        <end position="330"/>
    </location>
</feature>
<protein>
    <submittedName>
        <fullName evidence="3">Uncharacterized protein</fullName>
    </submittedName>
</protein>
<feature type="transmembrane region" description="Helical" evidence="2">
    <location>
        <begin position="1207"/>
        <end position="1227"/>
    </location>
</feature>
<evidence type="ECO:0000313" key="3">
    <source>
        <dbReference type="EMBL" id="KAJ0401598.1"/>
    </source>
</evidence>
<reference evidence="3" key="1">
    <citation type="submission" date="2021-12" db="EMBL/GenBank/DDBJ databases">
        <title>Prjna785345.</title>
        <authorList>
            <person name="Rujirawat T."/>
            <person name="Krajaejun T."/>
        </authorList>
    </citation>
    <scope>NUCLEOTIDE SEQUENCE</scope>
    <source>
        <strain evidence="3">Pi057C3</strain>
    </source>
</reference>
<dbReference type="InterPro" id="IPR032675">
    <property type="entry name" value="LRR_dom_sf"/>
</dbReference>
<feature type="transmembrane region" description="Helical" evidence="2">
    <location>
        <begin position="1373"/>
        <end position="1392"/>
    </location>
</feature>
<feature type="transmembrane region" description="Helical" evidence="2">
    <location>
        <begin position="1073"/>
        <end position="1093"/>
    </location>
</feature>
<dbReference type="Gene3D" id="3.80.10.10">
    <property type="entry name" value="Ribonuclease Inhibitor"/>
    <property type="match status" value="1"/>
</dbReference>
<comment type="caution">
    <text evidence="3">The sequence shown here is derived from an EMBL/GenBank/DDBJ whole genome shotgun (WGS) entry which is preliminary data.</text>
</comment>
<feature type="transmembrane region" description="Helical" evidence="2">
    <location>
        <begin position="1022"/>
        <end position="1045"/>
    </location>
</feature>
<dbReference type="Proteomes" id="UP001209570">
    <property type="component" value="Unassembled WGS sequence"/>
</dbReference>
<accession>A0AAD5LKY2</accession>
<dbReference type="EMBL" id="JAKCXM010000124">
    <property type="protein sequence ID" value="KAJ0401598.1"/>
    <property type="molecule type" value="Genomic_DNA"/>
</dbReference>